<evidence type="ECO:0000313" key="1">
    <source>
        <dbReference type="EMBL" id="PBK84184.1"/>
    </source>
</evidence>
<protein>
    <submittedName>
        <fullName evidence="1">Uncharacterized protein</fullName>
    </submittedName>
</protein>
<proteinExistence type="predicted"/>
<accession>A0A2H3CRZ3</accession>
<name>A0A2H3CRZ3_ARMGA</name>
<dbReference type="InParanoid" id="A0A2H3CRZ3"/>
<organism evidence="1 2">
    <name type="scientific">Armillaria gallica</name>
    <name type="common">Bulbous honey fungus</name>
    <name type="synonym">Armillaria bulbosa</name>
    <dbReference type="NCBI Taxonomy" id="47427"/>
    <lineage>
        <taxon>Eukaryota</taxon>
        <taxon>Fungi</taxon>
        <taxon>Dikarya</taxon>
        <taxon>Basidiomycota</taxon>
        <taxon>Agaricomycotina</taxon>
        <taxon>Agaricomycetes</taxon>
        <taxon>Agaricomycetidae</taxon>
        <taxon>Agaricales</taxon>
        <taxon>Marasmiineae</taxon>
        <taxon>Physalacriaceae</taxon>
        <taxon>Armillaria</taxon>
    </lineage>
</organism>
<dbReference type="EMBL" id="KZ293700">
    <property type="protein sequence ID" value="PBK84184.1"/>
    <property type="molecule type" value="Genomic_DNA"/>
</dbReference>
<keyword evidence="2" id="KW-1185">Reference proteome</keyword>
<reference evidence="2" key="1">
    <citation type="journal article" date="2017" name="Nat. Ecol. Evol.">
        <title>Genome expansion and lineage-specific genetic innovations in the forest pathogenic fungi Armillaria.</title>
        <authorList>
            <person name="Sipos G."/>
            <person name="Prasanna A.N."/>
            <person name="Walter M.C."/>
            <person name="O'Connor E."/>
            <person name="Balint B."/>
            <person name="Krizsan K."/>
            <person name="Kiss B."/>
            <person name="Hess J."/>
            <person name="Varga T."/>
            <person name="Slot J."/>
            <person name="Riley R."/>
            <person name="Boka B."/>
            <person name="Rigling D."/>
            <person name="Barry K."/>
            <person name="Lee J."/>
            <person name="Mihaltcheva S."/>
            <person name="LaButti K."/>
            <person name="Lipzen A."/>
            <person name="Waldron R."/>
            <person name="Moloney N.M."/>
            <person name="Sperisen C."/>
            <person name="Kredics L."/>
            <person name="Vagvoelgyi C."/>
            <person name="Patrignani A."/>
            <person name="Fitzpatrick D."/>
            <person name="Nagy I."/>
            <person name="Doyle S."/>
            <person name="Anderson J.B."/>
            <person name="Grigoriev I.V."/>
            <person name="Gueldener U."/>
            <person name="Muensterkoetter M."/>
            <person name="Nagy L.G."/>
        </authorList>
    </citation>
    <scope>NUCLEOTIDE SEQUENCE [LARGE SCALE GENOMIC DNA]</scope>
    <source>
        <strain evidence="2">Ar21-2</strain>
    </source>
</reference>
<evidence type="ECO:0000313" key="2">
    <source>
        <dbReference type="Proteomes" id="UP000217790"/>
    </source>
</evidence>
<dbReference type="Proteomes" id="UP000217790">
    <property type="component" value="Unassembled WGS sequence"/>
</dbReference>
<gene>
    <name evidence="1" type="ORF">ARMGADRAFT_1037317</name>
</gene>
<sequence>MTDVNTPRLYFLADSDCGLKSHVTPFPKPWKMTGTSSTQIRAQNTLVTGRVQAWAKREKSSADIMEVWKEAGAWTCLSLFVISFIGASQRSHDSFVRFNCQGYSTSVKRLIFIRIAESNFRDYSLKCLRGRIRYKLSLTIIVWIWQRLSNIFCLLSKTAQKPLSVQVKELLK</sequence>
<dbReference type="AlphaFoldDB" id="A0A2H3CRZ3"/>